<gene>
    <name evidence="2" type="ORF">GGR05_003839</name>
</gene>
<evidence type="ECO:0000313" key="2">
    <source>
        <dbReference type="EMBL" id="MBB3937671.1"/>
    </source>
</evidence>
<evidence type="ECO:0000256" key="1">
    <source>
        <dbReference type="SAM" id="MobiDB-lite"/>
    </source>
</evidence>
<dbReference type="EMBL" id="JACIDO010000011">
    <property type="protein sequence ID" value="MBB3937671.1"/>
    <property type="molecule type" value="Genomic_DNA"/>
</dbReference>
<sequence>MDCDLLRLHAAIKSANDRIASDWRQRARIAGHDVPEPEDETEPQTDEEFNAQFRQTLARFRRAAPAP</sequence>
<protein>
    <submittedName>
        <fullName evidence="2">Uncharacterized protein</fullName>
    </submittedName>
</protein>
<feature type="region of interest" description="Disordered" evidence="1">
    <location>
        <begin position="29"/>
        <end position="48"/>
    </location>
</feature>
<accession>A0A7W6BTD7</accession>
<reference evidence="2 3" key="1">
    <citation type="submission" date="2020-08" db="EMBL/GenBank/DDBJ databases">
        <title>Genomic Encyclopedia of Type Strains, Phase IV (KMG-IV): sequencing the most valuable type-strain genomes for metagenomic binning, comparative biology and taxonomic classification.</title>
        <authorList>
            <person name="Goeker M."/>
        </authorList>
    </citation>
    <scope>NUCLEOTIDE SEQUENCE [LARGE SCALE GENOMIC DNA]</scope>
    <source>
        <strain evidence="2 3">DSM 25024</strain>
    </source>
</reference>
<dbReference type="RefSeq" id="WP_090964618.1">
    <property type="nucleotide sequence ID" value="NZ_JACIDO010000011.1"/>
</dbReference>
<organism evidence="2 3">
    <name type="scientific">Aureimonas phyllosphaerae</name>
    <dbReference type="NCBI Taxonomy" id="1166078"/>
    <lineage>
        <taxon>Bacteria</taxon>
        <taxon>Pseudomonadati</taxon>
        <taxon>Pseudomonadota</taxon>
        <taxon>Alphaproteobacteria</taxon>
        <taxon>Hyphomicrobiales</taxon>
        <taxon>Aurantimonadaceae</taxon>
        <taxon>Aureimonas</taxon>
    </lineage>
</organism>
<keyword evidence="3" id="KW-1185">Reference proteome</keyword>
<comment type="caution">
    <text evidence="2">The sequence shown here is derived from an EMBL/GenBank/DDBJ whole genome shotgun (WGS) entry which is preliminary data.</text>
</comment>
<feature type="compositionally biased region" description="Acidic residues" evidence="1">
    <location>
        <begin position="36"/>
        <end position="48"/>
    </location>
</feature>
<name>A0A7W6BTD7_9HYPH</name>
<evidence type="ECO:0000313" key="3">
    <source>
        <dbReference type="Proteomes" id="UP000531216"/>
    </source>
</evidence>
<dbReference type="Proteomes" id="UP000531216">
    <property type="component" value="Unassembled WGS sequence"/>
</dbReference>
<dbReference type="AlphaFoldDB" id="A0A7W6BTD7"/>
<proteinExistence type="predicted"/>